<name>A0AAU7CMN0_9BACT</name>
<evidence type="ECO:0000313" key="1">
    <source>
        <dbReference type="EMBL" id="XBH06318.1"/>
    </source>
</evidence>
<dbReference type="AlphaFoldDB" id="A0AAU7CMN0"/>
<organism evidence="1">
    <name type="scientific">Singulisphaera sp. Ch08</name>
    <dbReference type="NCBI Taxonomy" id="3120278"/>
    <lineage>
        <taxon>Bacteria</taxon>
        <taxon>Pseudomonadati</taxon>
        <taxon>Planctomycetota</taxon>
        <taxon>Planctomycetia</taxon>
        <taxon>Isosphaerales</taxon>
        <taxon>Isosphaeraceae</taxon>
        <taxon>Singulisphaera</taxon>
    </lineage>
</organism>
<sequence>MAIIAHVLPTDKPRTINGRYASPAASWGIQEVLMPLGQLAYRVGPAGKIYADKAAAERFALARQNRLVRPN</sequence>
<dbReference type="EMBL" id="CP155447">
    <property type="protein sequence ID" value="XBH06318.1"/>
    <property type="molecule type" value="Genomic_DNA"/>
</dbReference>
<accession>A0AAU7CMN0</accession>
<proteinExistence type="predicted"/>
<protein>
    <submittedName>
        <fullName evidence="1">Uncharacterized protein</fullName>
    </submittedName>
</protein>
<reference evidence="1" key="1">
    <citation type="submission" date="2024-05" db="EMBL/GenBank/DDBJ databases">
        <title>Planctomycetes of the genus Singulisphaera possess chitinolytic capabilities.</title>
        <authorList>
            <person name="Ivanova A."/>
        </authorList>
    </citation>
    <scope>NUCLEOTIDE SEQUENCE</scope>
    <source>
        <strain evidence="1">Ch08T</strain>
    </source>
</reference>
<gene>
    <name evidence="1" type="ORF">V5E97_09850</name>
</gene>
<dbReference type="RefSeq" id="WP_406699169.1">
    <property type="nucleotide sequence ID" value="NZ_CP155447.1"/>
</dbReference>